<keyword evidence="4 7" id="KW-0472">Membrane</keyword>
<keyword evidence="2 7" id="KW-0812">Transmembrane</keyword>
<feature type="transmembrane region" description="Helical" evidence="7">
    <location>
        <begin position="12"/>
        <end position="33"/>
    </location>
</feature>
<sequence length="380" mass="41824">MRMEVTSAGTGFLVLIWVLTVMSLLIVGLRIVAKVKINQFRLDDVLMITALVMGIVAAVLNTIGVHYGYGHPDETVPEPYASLARKYYIIGQAVLIGCTAMGRAAFIAYLMAILGSQKWQRIILISLAVMELIFNLVSIILIFGTCKPLAVLWDYTITGTCSSADIQIYYGYFQSIFNVLIDLYLAVVPTYIFWHLKLKVAIKLSLIGLMSCGLVAMGAALAKTIQLQEINNEPLGGTMKLIRWGYIEAHLVMITASIPCLRSLILSGFHYVTSSGQQSRSYELGAAFTGTRRGITTVTAHNNSQHRRTDSRLRSMLSNRNNDDGASAHHILESRNSIDAVKSSESSQDLRNGSIGIQKQVDVTITMHNHSSEDEGGFKQ</sequence>
<feature type="region of interest" description="Disordered" evidence="6">
    <location>
        <begin position="316"/>
        <end position="355"/>
    </location>
</feature>
<name>A0A510NX36_TALPI</name>
<dbReference type="Pfam" id="PF20684">
    <property type="entry name" value="Fung_rhodopsin"/>
    <property type="match status" value="1"/>
</dbReference>
<dbReference type="PANTHER" id="PTHR33048">
    <property type="entry name" value="PTH11-LIKE INTEGRAL MEMBRANE PROTEIN (AFU_ORTHOLOGUE AFUA_5G11245)"/>
    <property type="match status" value="1"/>
</dbReference>
<keyword evidence="10" id="KW-1185">Reference proteome</keyword>
<evidence type="ECO:0000256" key="1">
    <source>
        <dbReference type="ARBA" id="ARBA00004141"/>
    </source>
</evidence>
<dbReference type="AlphaFoldDB" id="A0A510NX36"/>
<evidence type="ECO:0000256" key="5">
    <source>
        <dbReference type="ARBA" id="ARBA00038359"/>
    </source>
</evidence>
<evidence type="ECO:0000256" key="2">
    <source>
        <dbReference type="ARBA" id="ARBA00022692"/>
    </source>
</evidence>
<evidence type="ECO:0000313" key="10">
    <source>
        <dbReference type="Proteomes" id="UP000053095"/>
    </source>
</evidence>
<feature type="compositionally biased region" description="Polar residues" evidence="6">
    <location>
        <begin position="343"/>
        <end position="355"/>
    </location>
</feature>
<dbReference type="InterPro" id="IPR052337">
    <property type="entry name" value="SAT4-like"/>
</dbReference>
<organism evidence="9 10">
    <name type="scientific">Talaromyces pinophilus</name>
    <name type="common">Penicillium pinophilum</name>
    <dbReference type="NCBI Taxonomy" id="128442"/>
    <lineage>
        <taxon>Eukaryota</taxon>
        <taxon>Fungi</taxon>
        <taxon>Dikarya</taxon>
        <taxon>Ascomycota</taxon>
        <taxon>Pezizomycotina</taxon>
        <taxon>Eurotiomycetes</taxon>
        <taxon>Eurotiomycetidae</taxon>
        <taxon>Eurotiales</taxon>
        <taxon>Trichocomaceae</taxon>
        <taxon>Talaromyces</taxon>
        <taxon>Talaromyces sect. Talaromyces</taxon>
    </lineage>
</organism>
<feature type="transmembrane region" description="Helical" evidence="7">
    <location>
        <begin position="45"/>
        <end position="67"/>
    </location>
</feature>
<gene>
    <name evidence="9" type="ORF">TCE0_018f06192</name>
</gene>
<evidence type="ECO:0000256" key="7">
    <source>
        <dbReference type="SAM" id="Phobius"/>
    </source>
</evidence>
<comment type="similarity">
    <text evidence="5">Belongs to the SAT4 family.</text>
</comment>
<evidence type="ECO:0000313" key="9">
    <source>
        <dbReference type="EMBL" id="GAM36807.1"/>
    </source>
</evidence>
<dbReference type="PANTHER" id="PTHR33048:SF155">
    <property type="entry name" value="INTEGRAL MEMBRANE PROTEIN"/>
    <property type="match status" value="1"/>
</dbReference>
<keyword evidence="3 7" id="KW-1133">Transmembrane helix</keyword>
<proteinExistence type="inferred from homology"/>
<protein>
    <submittedName>
        <fullName evidence="9">Integral membrane protein</fullName>
    </submittedName>
</protein>
<feature type="compositionally biased region" description="Basic and acidic residues" evidence="6">
    <location>
        <begin position="321"/>
        <end position="333"/>
    </location>
</feature>
<feature type="transmembrane region" description="Helical" evidence="7">
    <location>
        <begin position="87"/>
        <end position="110"/>
    </location>
</feature>
<feature type="transmembrane region" description="Helical" evidence="7">
    <location>
        <begin position="201"/>
        <end position="221"/>
    </location>
</feature>
<feature type="domain" description="Rhodopsin" evidence="8">
    <location>
        <begin position="29"/>
        <end position="265"/>
    </location>
</feature>
<feature type="transmembrane region" description="Helical" evidence="7">
    <location>
        <begin position="122"/>
        <end position="143"/>
    </location>
</feature>
<evidence type="ECO:0000256" key="4">
    <source>
        <dbReference type="ARBA" id="ARBA00023136"/>
    </source>
</evidence>
<reference evidence="10" key="1">
    <citation type="journal article" date="2015" name="Genome Announc.">
        <title>Draft genome sequence of Talaromyces cellulolyticus strain Y-94, a source of lignocellulosic biomass-degrading enzymes.</title>
        <authorList>
            <person name="Fujii T."/>
            <person name="Koike H."/>
            <person name="Sawayama S."/>
            <person name="Yano S."/>
            <person name="Inoue H."/>
        </authorList>
    </citation>
    <scope>NUCLEOTIDE SEQUENCE [LARGE SCALE GENOMIC DNA]</scope>
    <source>
        <strain evidence="10">Y-94</strain>
    </source>
</reference>
<dbReference type="GO" id="GO:0016020">
    <property type="term" value="C:membrane"/>
    <property type="evidence" value="ECO:0007669"/>
    <property type="project" value="UniProtKB-SubCell"/>
</dbReference>
<feature type="transmembrane region" description="Helical" evidence="7">
    <location>
        <begin position="172"/>
        <end position="194"/>
    </location>
</feature>
<accession>A0A510NX36</accession>
<evidence type="ECO:0000256" key="6">
    <source>
        <dbReference type="SAM" id="MobiDB-lite"/>
    </source>
</evidence>
<comment type="subcellular location">
    <subcellularLocation>
        <location evidence="1">Membrane</location>
        <topology evidence="1">Multi-pass membrane protein</topology>
    </subcellularLocation>
</comment>
<evidence type="ECO:0000256" key="3">
    <source>
        <dbReference type="ARBA" id="ARBA00022989"/>
    </source>
</evidence>
<dbReference type="InterPro" id="IPR049326">
    <property type="entry name" value="Rhodopsin_dom_fungi"/>
</dbReference>
<dbReference type="Proteomes" id="UP000053095">
    <property type="component" value="Unassembled WGS sequence"/>
</dbReference>
<dbReference type="EMBL" id="DF933814">
    <property type="protein sequence ID" value="GAM36807.1"/>
    <property type="molecule type" value="Genomic_DNA"/>
</dbReference>
<evidence type="ECO:0000259" key="8">
    <source>
        <dbReference type="Pfam" id="PF20684"/>
    </source>
</evidence>